<dbReference type="InterPro" id="IPR050640">
    <property type="entry name" value="Bact_2-comp_sensor_kinase"/>
</dbReference>
<dbReference type="EMBL" id="QHGZ01000110">
    <property type="protein sequence ID" value="RDY83614.1"/>
    <property type="molecule type" value="Genomic_DNA"/>
</dbReference>
<dbReference type="GO" id="GO:0005524">
    <property type="term" value="F:ATP binding"/>
    <property type="evidence" value="ECO:0007669"/>
    <property type="project" value="UniProtKB-KW"/>
</dbReference>
<evidence type="ECO:0000256" key="3">
    <source>
        <dbReference type="ARBA" id="ARBA00022553"/>
    </source>
</evidence>
<evidence type="ECO:0000256" key="7">
    <source>
        <dbReference type="ARBA" id="ARBA00022777"/>
    </source>
</evidence>
<dbReference type="PANTHER" id="PTHR34220">
    <property type="entry name" value="SENSOR HISTIDINE KINASE YPDA"/>
    <property type="match status" value="1"/>
</dbReference>
<keyword evidence="7 15" id="KW-0418">Kinase</keyword>
<keyword evidence="3" id="KW-0597">Phosphoprotein</keyword>
<dbReference type="Proteomes" id="UP000256718">
    <property type="component" value="Unassembled WGS sequence"/>
</dbReference>
<evidence type="ECO:0000256" key="8">
    <source>
        <dbReference type="ARBA" id="ARBA00022840"/>
    </source>
</evidence>
<comment type="caution">
    <text evidence="15">The sequence shown here is derived from an EMBL/GenBank/DDBJ whole genome shotgun (WGS) entry which is preliminary data.</text>
</comment>
<evidence type="ECO:0000256" key="5">
    <source>
        <dbReference type="ARBA" id="ARBA00022692"/>
    </source>
</evidence>
<dbReference type="Proteomes" id="UP000093122">
    <property type="component" value="Unassembled WGS sequence"/>
</dbReference>
<evidence type="ECO:0000313" key="17">
    <source>
        <dbReference type="Proteomes" id="UP000256718"/>
    </source>
</evidence>
<proteinExistence type="predicted"/>
<evidence type="ECO:0000313" key="15">
    <source>
        <dbReference type="EMBL" id="RDY83614.1"/>
    </source>
</evidence>
<keyword evidence="8" id="KW-0067">ATP-binding</keyword>
<keyword evidence="10" id="KW-0902">Two-component regulatory system</keyword>
<dbReference type="RefSeq" id="WP_001215138.1">
    <property type="nucleotide sequence ID" value="NZ_CAXOLC010000005.1"/>
</dbReference>
<keyword evidence="4" id="KW-0808">Transferase</keyword>
<feature type="transmembrane region" description="Helical" evidence="12">
    <location>
        <begin position="259"/>
        <end position="280"/>
    </location>
</feature>
<keyword evidence="9 12" id="KW-1133">Transmembrane helix</keyword>
<evidence type="ECO:0000256" key="11">
    <source>
        <dbReference type="ARBA" id="ARBA00023136"/>
    </source>
</evidence>
<evidence type="ECO:0000256" key="9">
    <source>
        <dbReference type="ARBA" id="ARBA00022989"/>
    </source>
</evidence>
<dbReference type="Pfam" id="PF06580">
    <property type="entry name" value="His_kinase"/>
    <property type="match status" value="1"/>
</dbReference>
<evidence type="ECO:0000256" key="1">
    <source>
        <dbReference type="ARBA" id="ARBA00004651"/>
    </source>
</evidence>
<dbReference type="PROSITE" id="PS50885">
    <property type="entry name" value="HAMP"/>
    <property type="match status" value="1"/>
</dbReference>
<evidence type="ECO:0000313" key="14">
    <source>
        <dbReference type="EMBL" id="OCM71628.1"/>
    </source>
</evidence>
<dbReference type="InterPro" id="IPR003660">
    <property type="entry name" value="HAMP_dom"/>
</dbReference>
<dbReference type="GO" id="GO:0000155">
    <property type="term" value="F:phosphorelay sensor kinase activity"/>
    <property type="evidence" value="ECO:0007669"/>
    <property type="project" value="InterPro"/>
</dbReference>
<dbReference type="InterPro" id="IPR036890">
    <property type="entry name" value="HATPase_C_sf"/>
</dbReference>
<evidence type="ECO:0000256" key="12">
    <source>
        <dbReference type="SAM" id="Phobius"/>
    </source>
</evidence>
<reference evidence="14 16" key="1">
    <citation type="journal article" date="2016" name="Sci. Rep.">
        <title>Serotype IV Streptococcus agalactiae ST-452 has arisen from large genomic recombination events between CC23 and the hypervirulent CC17 lineages.</title>
        <authorList>
            <person name="Campisi E."/>
            <person name="Rinaudo C.D."/>
            <person name="Donati C."/>
            <person name="Barucco M."/>
            <person name="Torricelli G."/>
            <person name="Edwards M.S."/>
            <person name="Baker C.J."/>
            <person name="Margarit I."/>
            <person name="Rosini R."/>
        </authorList>
    </citation>
    <scope>NUCLEOTIDE SEQUENCE [LARGE SCALE GENOMIC DNA]</scope>
    <source>
        <strain evidence="14 16">CZ-PW-140</strain>
    </source>
</reference>
<evidence type="ECO:0000256" key="6">
    <source>
        <dbReference type="ARBA" id="ARBA00022741"/>
    </source>
</evidence>
<accession>A0A7Z6RCS4</accession>
<dbReference type="InterPro" id="IPR010559">
    <property type="entry name" value="Sig_transdc_His_kin_internal"/>
</dbReference>
<evidence type="ECO:0000313" key="16">
    <source>
        <dbReference type="Proteomes" id="UP000093122"/>
    </source>
</evidence>
<dbReference type="GO" id="GO:0005886">
    <property type="term" value="C:plasma membrane"/>
    <property type="evidence" value="ECO:0007669"/>
    <property type="project" value="UniProtKB-SubCell"/>
</dbReference>
<dbReference type="EMBL" id="MAWT01000022">
    <property type="protein sequence ID" value="OCM71628.1"/>
    <property type="molecule type" value="Genomic_DNA"/>
</dbReference>
<reference evidence="15 17" key="2">
    <citation type="journal article" date="2018" name="Emerg. Microbes Infect.">
        <title>Phenotypic and molecular analysis of nontypeable Group B streptococci: identification of cps2a and hybrid cps2a/cps5 Group B streptococcal capsule gene clusters.</title>
        <authorList>
            <person name="Alhhazmi A."/>
            <person name="Tyrrell G.J."/>
        </authorList>
    </citation>
    <scope>NUCLEOTIDE SEQUENCE [LARGE SCALE GENOMIC DNA]</scope>
    <source>
        <strain evidence="15 17">PLGBS17</strain>
    </source>
</reference>
<evidence type="ECO:0000256" key="4">
    <source>
        <dbReference type="ARBA" id="ARBA00022679"/>
    </source>
</evidence>
<evidence type="ECO:0000256" key="10">
    <source>
        <dbReference type="ARBA" id="ARBA00023012"/>
    </source>
</evidence>
<keyword evidence="6" id="KW-0547">Nucleotide-binding</keyword>
<dbReference type="AlphaFoldDB" id="A0A7Z6RCS4"/>
<keyword evidence="5 12" id="KW-0812">Transmembrane</keyword>
<feature type="domain" description="HAMP" evidence="13">
    <location>
        <begin position="298"/>
        <end position="344"/>
    </location>
</feature>
<evidence type="ECO:0000259" key="13">
    <source>
        <dbReference type="PROSITE" id="PS50885"/>
    </source>
</evidence>
<protein>
    <submittedName>
        <fullName evidence="14 15">Histidine kinase</fullName>
    </submittedName>
</protein>
<keyword evidence="2" id="KW-1003">Cell membrane</keyword>
<dbReference type="KEGG" id="sage:EN72_10215"/>
<keyword evidence="11 12" id="KW-0472">Membrane</keyword>
<organism evidence="15 17">
    <name type="scientific">Streptococcus agalactiae</name>
    <dbReference type="NCBI Taxonomy" id="1311"/>
    <lineage>
        <taxon>Bacteria</taxon>
        <taxon>Bacillati</taxon>
        <taxon>Bacillota</taxon>
        <taxon>Bacilli</taxon>
        <taxon>Lactobacillales</taxon>
        <taxon>Streptococcaceae</taxon>
        <taxon>Streptococcus</taxon>
    </lineage>
</organism>
<dbReference type="PANTHER" id="PTHR34220:SF11">
    <property type="entry name" value="SENSOR PROTEIN KINASE HPTS"/>
    <property type="match status" value="1"/>
</dbReference>
<dbReference type="SUPFAM" id="SSF55874">
    <property type="entry name" value="ATPase domain of HSP90 chaperone/DNA topoisomerase II/histidine kinase"/>
    <property type="match status" value="1"/>
</dbReference>
<name>A0A7Z6RCS4_STRAG</name>
<dbReference type="Gene3D" id="3.30.565.10">
    <property type="entry name" value="Histidine kinase-like ATPase, C-terminal domain"/>
    <property type="match status" value="1"/>
</dbReference>
<evidence type="ECO:0000256" key="2">
    <source>
        <dbReference type="ARBA" id="ARBA00022475"/>
    </source>
</evidence>
<gene>
    <name evidence="14" type="ORF">AX245_10510</name>
    <name evidence="15" type="ORF">C4618_04200</name>
</gene>
<comment type="subcellular location">
    <subcellularLocation>
        <location evidence="1">Cell membrane</location>
        <topology evidence="1">Multi-pass membrane protein</topology>
    </subcellularLocation>
</comment>
<sequence length="549" mass="63395">MRGYRMEERFKKRLQDDISKHFSRQSLILSLLLIALFVLFSLAPQQIGLYKDVNSVSYSYKQLIQKHDTLLDDLGKNSLKPFVSGHLGSADLSKQYYHLRNHLQSQTELLVFSPNQELLFASNSHLGNFFSKSIYISEVLDKAKINQRLLKIIVDSEGGHYLALIKPIIVNKKVSGYAFLLMNGKDFLLPTKAINSDLIIADQLNNSFTFTNRDFISSSLDKVDSQFLTRYFSFHDHRAFVVRKVALQDNILLYMYRPLIPVTLVVLFSLVSSVIIFVILRRKSRVLADRIAVKNSSAINQMVLDMDAISRQEKSSIELDSQDEFQYLSVQINQMVSRLKDLHEKTLDLETQKLLFEKRMLEAQFNPHFLYNTLETVLITSHYDSQLTERIVIQLTKLLRYSLSGSTEAAVLKDDLAIIESYLLINQVRFEELTYTISVSPELEHMRVPKLFLLPLIENAIKYGLKERHDVAINIDIWQDSDGIWFTVSNNGSGISLARQKAIRTMLRSTHSHHGLINSYRRLQYQFSTVLLEFTKTDDAFRVSYIVKE</sequence>